<organism evidence="15">
    <name type="scientific">Chlorodesmis fastigiata</name>
    <name type="common">Turtle weed</name>
    <name type="synonym">Vaucheria fastigiata</name>
    <dbReference type="NCBI Taxonomy" id="189431"/>
    <lineage>
        <taxon>Eukaryota</taxon>
        <taxon>Viridiplantae</taxon>
        <taxon>Chlorophyta</taxon>
        <taxon>core chlorophytes</taxon>
        <taxon>Ulvophyceae</taxon>
        <taxon>TCBD clade</taxon>
        <taxon>Bryopsidales</taxon>
        <taxon>Halimedineae</taxon>
        <taxon>Halimedaceae</taxon>
        <taxon>Udoteae</taxon>
        <taxon>Chlorodesmis</taxon>
    </lineage>
</organism>
<dbReference type="AlphaFoldDB" id="A0A2P0QHH8"/>
<dbReference type="PANTHER" id="PTHR34971">
    <property type="entry name" value="PHOTOSYSTEM II REACTION CENTER PROTEIN Z"/>
    <property type="match status" value="1"/>
</dbReference>
<proteinExistence type="inferred from homology"/>
<evidence type="ECO:0000256" key="13">
    <source>
        <dbReference type="RuleBase" id="RU003472"/>
    </source>
</evidence>
<comment type="subunit">
    <text evidence="11 12">PSII is composed of 1 copy each of membrane proteins PsbA, PsbB, PsbC, PsbD, PsbE, PsbF, PsbH, PsbI, PsbJ, PsbK, PsbL, PsbM, PsbT, PsbY, PsbZ, Psb30/Ycf12, at least 3 peripheral proteins of the oxygen-evolving complex and a large number of cofactors. It forms dimeric complexes.</text>
</comment>
<comment type="similarity">
    <text evidence="2 12 13">Belongs to the PsbZ family.</text>
</comment>
<keyword evidence="15" id="KW-0150">Chloroplast</keyword>
<evidence type="ECO:0000256" key="6">
    <source>
        <dbReference type="ARBA" id="ARBA00022692"/>
    </source>
</evidence>
<evidence type="ECO:0000256" key="9">
    <source>
        <dbReference type="ARBA" id="ARBA00023136"/>
    </source>
</evidence>
<dbReference type="InterPro" id="IPR002644">
    <property type="entry name" value="PSII_PsbZ"/>
</dbReference>
<evidence type="ECO:0000256" key="11">
    <source>
        <dbReference type="ARBA" id="ARBA00038734"/>
    </source>
</evidence>
<dbReference type="GO" id="GO:0015979">
    <property type="term" value="P:photosynthesis"/>
    <property type="evidence" value="ECO:0007669"/>
    <property type="project" value="UniProtKB-UniRule"/>
</dbReference>
<dbReference type="RefSeq" id="YP_009472523.1">
    <property type="nucleotide sequence ID" value="NC_037364.1"/>
</dbReference>
<evidence type="ECO:0000313" key="15">
    <source>
        <dbReference type="EMBL" id="ARO74223.1"/>
    </source>
</evidence>
<dbReference type="PANTHER" id="PTHR34971:SF2">
    <property type="entry name" value="PHOTOSYSTEM II REACTION CENTER PROTEIN Z"/>
    <property type="match status" value="1"/>
</dbReference>
<protein>
    <recommendedName>
        <fullName evidence="3 12">Photosystem II reaction center protein Z</fullName>
        <shortName evidence="12">PSII-Z</shortName>
    </recommendedName>
</protein>
<evidence type="ECO:0000256" key="10">
    <source>
        <dbReference type="ARBA" id="ARBA00023276"/>
    </source>
</evidence>
<evidence type="ECO:0000256" key="14">
    <source>
        <dbReference type="SAM" id="Phobius"/>
    </source>
</evidence>
<gene>
    <name evidence="12 15" type="primary">psbZ</name>
</gene>
<dbReference type="GeneID" id="36489528"/>
<evidence type="ECO:0000256" key="3">
    <source>
        <dbReference type="ARBA" id="ARBA00021665"/>
    </source>
</evidence>
<evidence type="ECO:0000256" key="2">
    <source>
        <dbReference type="ARBA" id="ARBA00008367"/>
    </source>
</evidence>
<keyword evidence="9 12" id="KW-0472">Membrane</keyword>
<reference evidence="15" key="1">
    <citation type="submission" date="2017-03" db="EMBL/GenBank/DDBJ databases">
        <title>Chloroplast genome evolution in siphonous green algae.</title>
        <authorList>
            <person name="Cremen M.C."/>
            <person name="Marcelino V.R."/>
            <person name="Verbruggen H."/>
        </authorList>
    </citation>
    <scope>NUCLEOTIDE SEQUENCE</scope>
</reference>
<dbReference type="NCBIfam" id="TIGR03043">
    <property type="entry name" value="PS_II_psbZ"/>
    <property type="match status" value="1"/>
</dbReference>
<dbReference type="SUPFAM" id="SSF161055">
    <property type="entry name" value="PsbZ-like"/>
    <property type="match status" value="1"/>
</dbReference>
<name>A0A2P0QHH8_CHLFS</name>
<accession>A0A2P0QHH8</accession>
<evidence type="ECO:0000256" key="4">
    <source>
        <dbReference type="ARBA" id="ARBA00022469"/>
    </source>
</evidence>
<dbReference type="HAMAP" id="MF_00644">
    <property type="entry name" value="PSII_PsbZ"/>
    <property type="match status" value="1"/>
</dbReference>
<keyword evidence="15" id="KW-0934">Plastid</keyword>
<sequence length="64" mass="7204">MNLLFQFVVFSLLIFSFILAIGIPVVFSGPSTLSWKKNKKKIFIGISLWFLLVFLVGIINSVVV</sequence>
<dbReference type="GO" id="GO:0009535">
    <property type="term" value="C:chloroplast thylakoid membrane"/>
    <property type="evidence" value="ECO:0007669"/>
    <property type="project" value="UniProtKB-SubCell"/>
</dbReference>
<feature type="transmembrane region" description="Helical" evidence="14">
    <location>
        <begin position="42"/>
        <end position="63"/>
    </location>
</feature>
<dbReference type="EMBL" id="KY819064">
    <property type="protein sequence ID" value="ARO74223.1"/>
    <property type="molecule type" value="Genomic_DNA"/>
</dbReference>
<keyword evidence="8 12" id="KW-0793">Thylakoid</keyword>
<comment type="function">
    <text evidence="12">May control the interaction of photosystem II (PSII) cores with the light-harvesting antenna, regulates electron flow through the 2 photosystem reaction centers. PSII is a light-driven water plastoquinone oxidoreductase, using light energy to abstract electrons from H(2)O, generating a proton gradient subsequently used for ATP formation.</text>
</comment>
<dbReference type="GO" id="GO:0042549">
    <property type="term" value="P:photosystem II stabilization"/>
    <property type="evidence" value="ECO:0007669"/>
    <property type="project" value="InterPro"/>
</dbReference>
<evidence type="ECO:0000256" key="5">
    <source>
        <dbReference type="ARBA" id="ARBA00022531"/>
    </source>
</evidence>
<keyword evidence="6 12" id="KW-0812">Transmembrane</keyword>
<evidence type="ECO:0000256" key="8">
    <source>
        <dbReference type="ARBA" id="ARBA00023078"/>
    </source>
</evidence>
<keyword evidence="10 12" id="KW-0604">Photosystem II</keyword>
<geneLocation type="chloroplast" evidence="15"/>
<keyword evidence="4 12" id="KW-0674">Reaction center</keyword>
<comment type="subcellular location">
    <subcellularLocation>
        <location evidence="1">Membrane</location>
        <topology evidence="1">Multi-pass membrane protein</topology>
    </subcellularLocation>
    <subcellularLocation>
        <location evidence="12">Plastid</location>
        <location evidence="12">Chloroplast thylakoid membrane</location>
        <topology evidence="12">Multi-pass membrane protein</topology>
    </subcellularLocation>
</comment>
<keyword evidence="7 12" id="KW-1133">Transmembrane helix</keyword>
<dbReference type="Gene3D" id="1.10.287.740">
    <property type="entry name" value="Photosystem II PsbZ, reaction centre"/>
    <property type="match status" value="1"/>
</dbReference>
<keyword evidence="5 12" id="KW-0602">Photosynthesis</keyword>
<evidence type="ECO:0000256" key="7">
    <source>
        <dbReference type="ARBA" id="ARBA00022989"/>
    </source>
</evidence>
<comment type="function">
    <text evidence="13">Controls the interaction of photosystem II (PSII) cores with the light-harvesting antenna, regulates electron flow through the 2 photosystem reaction centers. PSII is a light-driven water plastoquinone oxidoreductase, using light energy to abstract electrons from H(2)O, generating a proton gradient subsequently used for ATP formation.</text>
</comment>
<dbReference type="GO" id="GO:0009539">
    <property type="term" value="C:photosystem II reaction center"/>
    <property type="evidence" value="ECO:0007669"/>
    <property type="project" value="InterPro"/>
</dbReference>
<dbReference type="Pfam" id="PF01737">
    <property type="entry name" value="Ycf9"/>
    <property type="match status" value="1"/>
</dbReference>
<evidence type="ECO:0000256" key="12">
    <source>
        <dbReference type="HAMAP-Rule" id="MF_00644"/>
    </source>
</evidence>
<evidence type="ECO:0000256" key="1">
    <source>
        <dbReference type="ARBA" id="ARBA00004141"/>
    </source>
</evidence>
<feature type="transmembrane region" description="Helical" evidence="14">
    <location>
        <begin position="6"/>
        <end position="30"/>
    </location>
</feature>
<dbReference type="InterPro" id="IPR036512">
    <property type="entry name" value="PSII_PsbZ_sf"/>
</dbReference>